<dbReference type="EC" id="2.1.-.-" evidence="2"/>
<keyword evidence="3" id="KW-1185">Reference proteome</keyword>
<dbReference type="InterPro" id="IPR029063">
    <property type="entry name" value="SAM-dependent_MTases_sf"/>
</dbReference>
<evidence type="ECO:0000259" key="1">
    <source>
        <dbReference type="Pfam" id="PF08241"/>
    </source>
</evidence>
<dbReference type="Pfam" id="PF08241">
    <property type="entry name" value="Methyltransf_11"/>
    <property type="match status" value="1"/>
</dbReference>
<dbReference type="InterPro" id="IPR013216">
    <property type="entry name" value="Methyltransf_11"/>
</dbReference>
<dbReference type="GO" id="GO:0032259">
    <property type="term" value="P:methylation"/>
    <property type="evidence" value="ECO:0007669"/>
    <property type="project" value="UniProtKB-KW"/>
</dbReference>
<reference evidence="2 3" key="1">
    <citation type="submission" date="2024-06" db="EMBL/GenBank/DDBJ databases">
        <title>The Natural Products Discovery Center: Release of the First 8490 Sequenced Strains for Exploring Actinobacteria Biosynthetic Diversity.</title>
        <authorList>
            <person name="Kalkreuter E."/>
            <person name="Kautsar S.A."/>
            <person name="Yang D."/>
            <person name="Bader C.D."/>
            <person name="Teijaro C.N."/>
            <person name="Fluegel L."/>
            <person name="Davis C.M."/>
            <person name="Simpson J.R."/>
            <person name="Lauterbach L."/>
            <person name="Steele A.D."/>
            <person name="Gui C."/>
            <person name="Meng S."/>
            <person name="Li G."/>
            <person name="Viehrig K."/>
            <person name="Ye F."/>
            <person name="Su P."/>
            <person name="Kiefer A.F."/>
            <person name="Nichols A."/>
            <person name="Cepeda A.J."/>
            <person name="Yan W."/>
            <person name="Fan B."/>
            <person name="Jiang Y."/>
            <person name="Adhikari A."/>
            <person name="Zheng C.-J."/>
            <person name="Schuster L."/>
            <person name="Cowan T.M."/>
            <person name="Smanski M.J."/>
            <person name="Chevrette M.G."/>
            <person name="De Carvalho L.P.S."/>
            <person name="Shen B."/>
        </authorList>
    </citation>
    <scope>NUCLEOTIDE SEQUENCE [LARGE SCALE GENOMIC DNA]</scope>
    <source>
        <strain evidence="2 3">NPDC052347</strain>
    </source>
</reference>
<dbReference type="Proteomes" id="UP001552594">
    <property type="component" value="Unassembled WGS sequence"/>
</dbReference>
<organism evidence="2 3">
    <name type="scientific">Streptomyces orinoci</name>
    <name type="common">Streptoverticillium orinoci</name>
    <dbReference type="NCBI Taxonomy" id="67339"/>
    <lineage>
        <taxon>Bacteria</taxon>
        <taxon>Bacillati</taxon>
        <taxon>Actinomycetota</taxon>
        <taxon>Actinomycetes</taxon>
        <taxon>Kitasatosporales</taxon>
        <taxon>Streptomycetaceae</taxon>
        <taxon>Streptomyces</taxon>
    </lineage>
</organism>
<gene>
    <name evidence="2" type="ORF">AB0L16_21140</name>
</gene>
<dbReference type="Gene3D" id="3.40.50.150">
    <property type="entry name" value="Vaccinia Virus protein VP39"/>
    <property type="match status" value="1"/>
</dbReference>
<keyword evidence="2" id="KW-0808">Transferase</keyword>
<dbReference type="SUPFAM" id="SSF53335">
    <property type="entry name" value="S-adenosyl-L-methionine-dependent methyltransferases"/>
    <property type="match status" value="1"/>
</dbReference>
<dbReference type="GO" id="GO:0008168">
    <property type="term" value="F:methyltransferase activity"/>
    <property type="evidence" value="ECO:0007669"/>
    <property type="project" value="UniProtKB-KW"/>
</dbReference>
<evidence type="ECO:0000313" key="2">
    <source>
        <dbReference type="EMBL" id="MEV5508917.1"/>
    </source>
</evidence>
<sequence length="180" mass="19434">MSDSWDTIADWYAALLRAGSAMHDFNREVLLEHLPEELGGHRVLDLGCGEGIIARAVAKRGASVVGIDPSPRMIEHARAAGAARPGTVIYSVDDGCVLSTVAADSVDWVTAGLSLNNVPDLEAALLAVRRVLTVGGLARPHHPAPLLRSAARHLDADRRWRRPSGRRRLPRRRVLALGQP</sequence>
<accession>A0ABV3K2J4</accession>
<dbReference type="RefSeq" id="WP_161968731.1">
    <property type="nucleotide sequence ID" value="NZ_JBFAUK010000017.1"/>
</dbReference>
<protein>
    <submittedName>
        <fullName evidence="2">Class I SAM-dependent methyltransferase</fullName>
        <ecNumber evidence="2">2.1.-.-</ecNumber>
    </submittedName>
</protein>
<dbReference type="CDD" id="cd02440">
    <property type="entry name" value="AdoMet_MTases"/>
    <property type="match status" value="1"/>
</dbReference>
<comment type="caution">
    <text evidence="2">The sequence shown here is derived from an EMBL/GenBank/DDBJ whole genome shotgun (WGS) entry which is preliminary data.</text>
</comment>
<evidence type="ECO:0000313" key="3">
    <source>
        <dbReference type="Proteomes" id="UP001552594"/>
    </source>
</evidence>
<name>A0ABV3K2J4_STRON</name>
<proteinExistence type="predicted"/>
<keyword evidence="2" id="KW-0489">Methyltransferase</keyword>
<feature type="domain" description="Methyltransferase type 11" evidence="1">
    <location>
        <begin position="44"/>
        <end position="137"/>
    </location>
</feature>
<dbReference type="EMBL" id="JBFAUK010000017">
    <property type="protein sequence ID" value="MEV5508917.1"/>
    <property type="molecule type" value="Genomic_DNA"/>
</dbReference>
<dbReference type="PANTHER" id="PTHR43861">
    <property type="entry name" value="TRANS-ACONITATE 2-METHYLTRANSFERASE-RELATED"/>
    <property type="match status" value="1"/>
</dbReference>